<evidence type="ECO:0008006" key="5">
    <source>
        <dbReference type="Google" id="ProtNLM"/>
    </source>
</evidence>
<reference evidence="3 4" key="1">
    <citation type="submission" date="2019-03" db="EMBL/GenBank/DDBJ databases">
        <title>Genomic Encyclopedia of Type Strains, Phase IV (KMG-IV): sequencing the most valuable type-strain genomes for metagenomic binning, comparative biology and taxonomic classification.</title>
        <authorList>
            <person name="Goeker M."/>
        </authorList>
    </citation>
    <scope>NUCLEOTIDE SEQUENCE [LARGE SCALE GENOMIC DNA]</scope>
    <source>
        <strain evidence="3 4">DSM 45765</strain>
    </source>
</reference>
<feature type="region of interest" description="Disordered" evidence="1">
    <location>
        <begin position="42"/>
        <end position="305"/>
    </location>
</feature>
<feature type="compositionally biased region" description="Gly residues" evidence="1">
    <location>
        <begin position="242"/>
        <end position="252"/>
    </location>
</feature>
<gene>
    <name evidence="3" type="ORF">EV191_1011136</name>
</gene>
<keyword evidence="2" id="KW-1133">Transmembrane helix</keyword>
<proteinExistence type="predicted"/>
<comment type="caution">
    <text evidence="3">The sequence shown here is derived from an EMBL/GenBank/DDBJ whole genome shotgun (WGS) entry which is preliminary data.</text>
</comment>
<evidence type="ECO:0000313" key="3">
    <source>
        <dbReference type="EMBL" id="TCP57183.1"/>
    </source>
</evidence>
<organism evidence="3 4">
    <name type="scientific">Tamaricihabitans halophyticus</name>
    <dbReference type="NCBI Taxonomy" id="1262583"/>
    <lineage>
        <taxon>Bacteria</taxon>
        <taxon>Bacillati</taxon>
        <taxon>Actinomycetota</taxon>
        <taxon>Actinomycetes</taxon>
        <taxon>Pseudonocardiales</taxon>
        <taxon>Pseudonocardiaceae</taxon>
        <taxon>Tamaricihabitans</taxon>
    </lineage>
</organism>
<name>A0A4R2R3N8_9PSEU</name>
<keyword evidence="4" id="KW-1185">Reference proteome</keyword>
<accession>A0A4R2R3N8</accession>
<evidence type="ECO:0000256" key="1">
    <source>
        <dbReference type="SAM" id="MobiDB-lite"/>
    </source>
</evidence>
<feature type="transmembrane region" description="Helical" evidence="2">
    <location>
        <begin position="309"/>
        <end position="330"/>
    </location>
</feature>
<feature type="compositionally biased region" description="Polar residues" evidence="1">
    <location>
        <begin position="371"/>
        <end position="386"/>
    </location>
</feature>
<dbReference type="AlphaFoldDB" id="A0A4R2R3N8"/>
<protein>
    <recommendedName>
        <fullName evidence="5">Flagellar basal body-associated protein FliL</fullName>
    </recommendedName>
</protein>
<feature type="compositionally biased region" description="Low complexity" evidence="1">
    <location>
        <begin position="94"/>
        <end position="130"/>
    </location>
</feature>
<keyword evidence="2" id="KW-0812">Transmembrane</keyword>
<dbReference type="EMBL" id="SLXQ01000001">
    <property type="protein sequence ID" value="TCP57183.1"/>
    <property type="molecule type" value="Genomic_DNA"/>
</dbReference>
<evidence type="ECO:0000313" key="4">
    <source>
        <dbReference type="Proteomes" id="UP000294911"/>
    </source>
</evidence>
<dbReference type="Proteomes" id="UP000294911">
    <property type="component" value="Unassembled WGS sequence"/>
</dbReference>
<keyword evidence="2" id="KW-0472">Membrane</keyword>
<evidence type="ECO:0000256" key="2">
    <source>
        <dbReference type="SAM" id="Phobius"/>
    </source>
</evidence>
<sequence length="516" mass="53498">MGTATDPKGGARVTWQEELRKLDEELAAGRIAADDYRVRRDQVLSSAVAPGEQGQQPAEPGGQPHPNQPPQGQPPQGQPPQGQPPQGQPPQGQPPHGGQPPFGQQGQPAPGQPAAQPPQAGQAPQGGAAPDSTQIISAIPAAETSGQQPPGQQPPAGPPQQGNDAAERTQAVPPGWQRGGAEPERTQAVQPGQQPLPPYGQQPGSPPAGFPAPGAPSGGFPAQQGHPGPGSPPSGFPTQGQQGYGGPQGYPGQGYSQPEHQAPWHTEDDDSPPWGGDIPLMSPGSTSDWVKQGPEVFDEDSRPKKGKTIFAISGAVVLLAVAGLAVWFFVLQGDGGEGGGGGGGGQASPSQSQEQPVPLNEVLPDPPGQADSDNGTLKPQDARQSGRINQEEVAALEEAGVKEIQFKGSTDGDFTYQAMAFETADKQAADKLAQSLYETAKKSGMVDGSKGERLPQEVEVTQQSQFPKSGAYQLVYAADDRVIRVLVEQEPIGDDDKELIGKFQTYTISAAENVAK</sequence>
<feature type="compositionally biased region" description="Low complexity" evidence="1">
    <location>
        <begin position="49"/>
        <end position="65"/>
    </location>
</feature>
<feature type="region of interest" description="Disordered" evidence="1">
    <location>
        <begin position="338"/>
        <end position="386"/>
    </location>
</feature>
<feature type="compositionally biased region" description="Pro residues" evidence="1">
    <location>
        <begin position="194"/>
        <end position="214"/>
    </location>
</feature>
<feature type="compositionally biased region" description="Pro residues" evidence="1">
    <location>
        <begin position="66"/>
        <end position="93"/>
    </location>
</feature>